<evidence type="ECO:0000313" key="1">
    <source>
        <dbReference type="EMBL" id="GEU66573.1"/>
    </source>
</evidence>
<accession>A0A6L2LXR0</accession>
<sequence>MRGLESCPTYVTYVWFILFGAPVQVKELRYAELKAAGANIFLHKHGDTVYEAISTPNQLEIKHFFFPIKASSVR</sequence>
<dbReference type="EMBL" id="BKCJ010005408">
    <property type="protein sequence ID" value="GEU66573.1"/>
    <property type="molecule type" value="Genomic_DNA"/>
</dbReference>
<proteinExistence type="predicted"/>
<gene>
    <name evidence="1" type="ORF">Tci_038551</name>
</gene>
<organism evidence="1">
    <name type="scientific">Tanacetum cinerariifolium</name>
    <name type="common">Dalmatian daisy</name>
    <name type="synonym">Chrysanthemum cinerariifolium</name>
    <dbReference type="NCBI Taxonomy" id="118510"/>
    <lineage>
        <taxon>Eukaryota</taxon>
        <taxon>Viridiplantae</taxon>
        <taxon>Streptophyta</taxon>
        <taxon>Embryophyta</taxon>
        <taxon>Tracheophyta</taxon>
        <taxon>Spermatophyta</taxon>
        <taxon>Magnoliopsida</taxon>
        <taxon>eudicotyledons</taxon>
        <taxon>Gunneridae</taxon>
        <taxon>Pentapetalae</taxon>
        <taxon>asterids</taxon>
        <taxon>campanulids</taxon>
        <taxon>Asterales</taxon>
        <taxon>Asteraceae</taxon>
        <taxon>Asteroideae</taxon>
        <taxon>Anthemideae</taxon>
        <taxon>Anthemidinae</taxon>
        <taxon>Tanacetum</taxon>
    </lineage>
</organism>
<protein>
    <submittedName>
        <fullName evidence="1">Uncharacterized protein</fullName>
    </submittedName>
</protein>
<name>A0A6L2LXR0_TANCI</name>
<dbReference type="AlphaFoldDB" id="A0A6L2LXR0"/>
<reference evidence="1" key="1">
    <citation type="journal article" date="2019" name="Sci. Rep.">
        <title>Draft genome of Tanacetum cinerariifolium, the natural source of mosquito coil.</title>
        <authorList>
            <person name="Yamashiro T."/>
            <person name="Shiraishi A."/>
            <person name="Satake H."/>
            <person name="Nakayama K."/>
        </authorList>
    </citation>
    <scope>NUCLEOTIDE SEQUENCE</scope>
</reference>
<comment type="caution">
    <text evidence="1">The sequence shown here is derived from an EMBL/GenBank/DDBJ whole genome shotgun (WGS) entry which is preliminary data.</text>
</comment>